<dbReference type="SMART" id="SM00895">
    <property type="entry name" value="FCD"/>
    <property type="match status" value="1"/>
</dbReference>
<dbReference type="InterPro" id="IPR036388">
    <property type="entry name" value="WH-like_DNA-bd_sf"/>
</dbReference>
<dbReference type="PANTHER" id="PTHR43537">
    <property type="entry name" value="TRANSCRIPTIONAL REGULATOR, GNTR FAMILY"/>
    <property type="match status" value="1"/>
</dbReference>
<evidence type="ECO:0000256" key="1">
    <source>
        <dbReference type="ARBA" id="ARBA00023015"/>
    </source>
</evidence>
<gene>
    <name evidence="5" type="ORF">BXT84_13345</name>
</gene>
<dbReference type="Proteomes" id="UP000325292">
    <property type="component" value="Chromosome"/>
</dbReference>
<dbReference type="SMART" id="SM00345">
    <property type="entry name" value="HTH_GNTR"/>
    <property type="match status" value="1"/>
</dbReference>
<feature type="domain" description="HTH gntR-type" evidence="4">
    <location>
        <begin position="14"/>
        <end position="81"/>
    </location>
</feature>
<evidence type="ECO:0000313" key="6">
    <source>
        <dbReference type="Proteomes" id="UP000325292"/>
    </source>
</evidence>
<dbReference type="Gene3D" id="1.20.120.530">
    <property type="entry name" value="GntR ligand-binding domain-like"/>
    <property type="match status" value="1"/>
</dbReference>
<dbReference type="SUPFAM" id="SSF48008">
    <property type="entry name" value="GntR ligand-binding domain-like"/>
    <property type="match status" value="1"/>
</dbReference>
<keyword evidence="1" id="KW-0805">Transcription regulation</keyword>
<dbReference type="Pfam" id="PF00392">
    <property type="entry name" value="GntR"/>
    <property type="match status" value="1"/>
</dbReference>
<protein>
    <recommendedName>
        <fullName evidence="4">HTH gntR-type domain-containing protein</fullName>
    </recommendedName>
</protein>
<name>A0ABN5H229_9FIRM</name>
<dbReference type="InterPro" id="IPR000524">
    <property type="entry name" value="Tscrpt_reg_HTH_GntR"/>
</dbReference>
<dbReference type="Gene3D" id="1.10.10.10">
    <property type="entry name" value="Winged helix-like DNA-binding domain superfamily/Winged helix DNA-binding domain"/>
    <property type="match status" value="1"/>
</dbReference>
<keyword evidence="2" id="KW-0238">DNA-binding</keyword>
<accession>A0ABN5H229</accession>
<dbReference type="PROSITE" id="PS50949">
    <property type="entry name" value="HTH_GNTR"/>
    <property type="match status" value="1"/>
</dbReference>
<dbReference type="PANTHER" id="PTHR43537:SF5">
    <property type="entry name" value="UXU OPERON TRANSCRIPTIONAL REGULATOR"/>
    <property type="match status" value="1"/>
</dbReference>
<keyword evidence="6" id="KW-1185">Reference proteome</keyword>
<reference evidence="5 6" key="1">
    <citation type="journal article" date="2019" name="Sci. Rep.">
        <title>Sulfobacillus thermotolerans: new insights into resistance and metabolic capacities of acidophilic chemolithotrophs.</title>
        <authorList>
            <person name="Panyushkina A.E."/>
            <person name="Babenko V.V."/>
            <person name="Nikitina A.S."/>
            <person name="Selezneva O.V."/>
            <person name="Tsaplina I.A."/>
            <person name="Letarova M.A."/>
            <person name="Kostryukova E.S."/>
            <person name="Letarov A.V."/>
        </authorList>
    </citation>
    <scope>NUCLEOTIDE SEQUENCE [LARGE SCALE GENOMIC DNA]</scope>
    <source>
        <strain evidence="5 6">Kr1</strain>
    </source>
</reference>
<evidence type="ECO:0000259" key="4">
    <source>
        <dbReference type="PROSITE" id="PS50949"/>
    </source>
</evidence>
<dbReference type="InterPro" id="IPR008920">
    <property type="entry name" value="TF_FadR/GntR_C"/>
</dbReference>
<evidence type="ECO:0000256" key="2">
    <source>
        <dbReference type="ARBA" id="ARBA00023125"/>
    </source>
</evidence>
<dbReference type="CDD" id="cd07377">
    <property type="entry name" value="WHTH_GntR"/>
    <property type="match status" value="1"/>
</dbReference>
<dbReference type="SUPFAM" id="SSF46785">
    <property type="entry name" value="Winged helix' DNA-binding domain"/>
    <property type="match status" value="1"/>
</dbReference>
<evidence type="ECO:0000313" key="5">
    <source>
        <dbReference type="EMBL" id="AUW94810.1"/>
    </source>
</evidence>
<proteinExistence type="predicted"/>
<keyword evidence="3" id="KW-0804">Transcription</keyword>
<dbReference type="EMBL" id="CP019454">
    <property type="protein sequence ID" value="AUW94810.1"/>
    <property type="molecule type" value="Genomic_DNA"/>
</dbReference>
<sequence length="234" mass="26305">MFTQRVYKGDDTVQSKHEEAYHILRQRILSGALTSGYRLVTDNLARELDMSASPIREAIRRLEAEGLVTHIRNVGALVTTMDSTRYVSALETLAVLEGYATATAAAAMTPRDFEKLEALTDHMHDAINQADPLKYHQLNRAFHEGIYAVCPNSVLTEQIHRLWDSLDAIRHNIFILLPERTQASLTEHYRLINAMRSGKDPAFIEQLARAHKQSTIKAFLASQHVDNTGSRSAP</sequence>
<evidence type="ECO:0000256" key="3">
    <source>
        <dbReference type="ARBA" id="ARBA00023163"/>
    </source>
</evidence>
<dbReference type="Pfam" id="PF07729">
    <property type="entry name" value="FCD"/>
    <property type="match status" value="1"/>
</dbReference>
<organism evidence="5 6">
    <name type="scientific">Sulfobacillus thermotolerans</name>
    <dbReference type="NCBI Taxonomy" id="338644"/>
    <lineage>
        <taxon>Bacteria</taxon>
        <taxon>Bacillati</taxon>
        <taxon>Bacillota</taxon>
        <taxon>Clostridia</taxon>
        <taxon>Eubacteriales</taxon>
        <taxon>Clostridiales Family XVII. Incertae Sedis</taxon>
        <taxon>Sulfobacillus</taxon>
    </lineage>
</organism>
<dbReference type="InterPro" id="IPR011711">
    <property type="entry name" value="GntR_C"/>
</dbReference>
<dbReference type="InterPro" id="IPR036390">
    <property type="entry name" value="WH_DNA-bd_sf"/>
</dbReference>